<dbReference type="InterPro" id="IPR001357">
    <property type="entry name" value="BRCT_dom"/>
</dbReference>
<reference evidence="2" key="1">
    <citation type="submission" date="2021-04" db="EMBL/GenBank/DDBJ databases">
        <authorList>
            <person name="Rodrigo-Torres L."/>
            <person name="Arahal R. D."/>
            <person name="Lucena T."/>
        </authorList>
    </citation>
    <scope>NUCLEOTIDE SEQUENCE</scope>
    <source>
        <strain evidence="2">CECT 9275</strain>
    </source>
</reference>
<dbReference type="InterPro" id="IPR038726">
    <property type="entry name" value="PDDEXK_AddAB-type"/>
</dbReference>
<organism evidence="2 3">
    <name type="scientific">Dyadobacter helix</name>
    <dbReference type="NCBI Taxonomy" id="2822344"/>
    <lineage>
        <taxon>Bacteria</taxon>
        <taxon>Pseudomonadati</taxon>
        <taxon>Bacteroidota</taxon>
        <taxon>Cytophagia</taxon>
        <taxon>Cytophagales</taxon>
        <taxon>Spirosomataceae</taxon>
        <taxon>Dyadobacter</taxon>
    </lineage>
</organism>
<accession>A0A916NB46</accession>
<dbReference type="Gene3D" id="3.40.50.300">
    <property type="entry name" value="P-loop containing nucleotide triphosphate hydrolases"/>
    <property type="match status" value="1"/>
</dbReference>
<dbReference type="SUPFAM" id="SSF52540">
    <property type="entry name" value="P-loop containing nucleoside triphosphate hydrolases"/>
    <property type="match status" value="1"/>
</dbReference>
<evidence type="ECO:0000313" key="3">
    <source>
        <dbReference type="Proteomes" id="UP000680038"/>
    </source>
</evidence>
<dbReference type="Proteomes" id="UP000680038">
    <property type="component" value="Unassembled WGS sequence"/>
</dbReference>
<proteinExistence type="predicted"/>
<feature type="domain" description="BRCT" evidence="1">
    <location>
        <begin position="810"/>
        <end position="886"/>
    </location>
</feature>
<comment type="caution">
    <text evidence="2">The sequence shown here is derived from an EMBL/GenBank/DDBJ whole genome shotgun (WGS) entry which is preliminary data.</text>
</comment>
<dbReference type="InterPro" id="IPR027417">
    <property type="entry name" value="P-loop_NTPase"/>
</dbReference>
<dbReference type="EMBL" id="CAJRAF010000001">
    <property type="protein sequence ID" value="CAG4994662.1"/>
    <property type="molecule type" value="Genomic_DNA"/>
</dbReference>
<dbReference type="Pfam" id="PF12705">
    <property type="entry name" value="PDDEXK_1"/>
    <property type="match status" value="1"/>
</dbReference>
<dbReference type="Gene3D" id="3.90.320.10">
    <property type="match status" value="1"/>
</dbReference>
<dbReference type="PROSITE" id="PS50172">
    <property type="entry name" value="BRCT"/>
    <property type="match status" value="1"/>
</dbReference>
<name>A0A916NB46_9BACT</name>
<sequence length="969" mass="112567">MQTFLNRVAKHIYQHHPQTLGRIGIIVPTRRAAYFLLQELANTTAEPVLSPDIMAVDDFVEGVSALQVEDPVHLLLELYETFRDIDPDLAFDRFMGWASVLLSDLDKTDQYMVDTARLFDYLSEAKALERWQESMPPGKKIENYEGTKQYFSLFENLHLLYEQFRARLLAKGKAYRGMAYRQVAEHPDQIIFDKKHYEKIYFAGFNAFTEAEKRIVQSLVKEGKAEVLWDTDQYYMSVNKGVEAGKSLREYQRSGLFGNWNWTSDDLLSSSKKVTVYGVPNATLQTKVAGQLYKEMLQADGPDTPVPTAIVLADENLLLPMLYSLDESITDLNVTMGLSMRNSLLYTLIDSIFDLQQHVVEFRNKQGNVIRIPKFSHKSIDKILNHPFIRHYEHVILRPLTDEQTIIQKTLTTITTQNKVFLSEHELLEMGENHPLFKILFTRWQRNNTPQVLATFYGLIDLLREVYKDYKNALETEYLYLFYTLLKQFEQTMEDRPDVITFKTLRTFMFELIRQTRIPFSGEPISNLQVLGMLETRALDFERVIILSLNEGVLPTAKRQHSLIPFDAAQSVGLPTHQHQEAVMSYHFYRLLQRASEVHILYTNTNDAPGGGEKSRFVQQVEYELSQYNPKLVVENKNVVFESTSAVQSDEEIYKDDGVLQEIRKYLSGKGLYPTHLNELIRCSMQFYLKHIVGVQEKEDVEEELGMDKIGTWIHASLERLDIEYFTKGTDPTEEEIIHILREEFETRFQGYVTDQGLNRIYYQIGEQQILIFLRHQMQQKPRRKILATEQPLRARLELILQGSFTEVWLGGKIDRIELSEDQTLLVMDYKTGSVEVTGKQKLNDPDFQREVLKTVGDPKMGYVRQLWLYEYLVYRKMLDENGLRLSGHIYDFENYRILSGFYSFRDPKNLIVNPLELAGAENTVAFLGQSEQILTDILDDLLDPEIPFRKTNDVKTCTYCDFTGICGR</sequence>
<evidence type="ECO:0000259" key="1">
    <source>
        <dbReference type="PROSITE" id="PS50172"/>
    </source>
</evidence>
<gene>
    <name evidence="2" type="ORF">DYBT9275_01440</name>
</gene>
<dbReference type="RefSeq" id="WP_215238087.1">
    <property type="nucleotide sequence ID" value="NZ_CAJRAF010000001.1"/>
</dbReference>
<keyword evidence="3" id="KW-1185">Reference proteome</keyword>
<dbReference type="AlphaFoldDB" id="A0A916NB46"/>
<evidence type="ECO:0000313" key="2">
    <source>
        <dbReference type="EMBL" id="CAG4994662.1"/>
    </source>
</evidence>
<protein>
    <recommendedName>
        <fullName evidence="1">BRCT domain-containing protein</fullName>
    </recommendedName>
</protein>
<dbReference type="InterPro" id="IPR011604">
    <property type="entry name" value="PDDEXK-like_dom_sf"/>
</dbReference>